<dbReference type="EMBL" id="JYDU01000005">
    <property type="protein sequence ID" value="KRY00998.1"/>
    <property type="molecule type" value="Genomic_DNA"/>
</dbReference>
<evidence type="ECO:0000313" key="2">
    <source>
        <dbReference type="EMBL" id="KRY00998.1"/>
    </source>
</evidence>
<accession>A0A0V0YLL0</accession>
<dbReference type="Proteomes" id="UP000054815">
    <property type="component" value="Unassembled WGS sequence"/>
</dbReference>
<reference evidence="2 3" key="1">
    <citation type="submission" date="2015-01" db="EMBL/GenBank/DDBJ databases">
        <title>Evolution of Trichinella species and genotypes.</title>
        <authorList>
            <person name="Korhonen P.K."/>
            <person name="Edoardo P."/>
            <person name="Giuseppe L.R."/>
            <person name="Gasser R.B."/>
        </authorList>
    </citation>
    <scope>NUCLEOTIDE SEQUENCE [LARGE SCALE GENOMIC DNA]</scope>
    <source>
        <strain evidence="2">ISS141</strain>
    </source>
</reference>
<dbReference type="AlphaFoldDB" id="A0A0V0YLL0"/>
<feature type="region of interest" description="Disordered" evidence="1">
    <location>
        <begin position="65"/>
        <end position="98"/>
    </location>
</feature>
<sequence length="98" mass="10587">MRHEDRRRSTVVVVDISGWQVARSVRVFISSSILVSDCLIKCIPIACCSVIAMPSGKREIERKGNALVNTGPLPNSDGRVNNLGEEADEPARGSGPLQ</sequence>
<proteinExistence type="predicted"/>
<organism evidence="2 3">
    <name type="scientific">Trichinella pseudospiralis</name>
    <name type="common">Parasitic roundworm</name>
    <dbReference type="NCBI Taxonomy" id="6337"/>
    <lineage>
        <taxon>Eukaryota</taxon>
        <taxon>Metazoa</taxon>
        <taxon>Ecdysozoa</taxon>
        <taxon>Nematoda</taxon>
        <taxon>Enoplea</taxon>
        <taxon>Dorylaimia</taxon>
        <taxon>Trichinellida</taxon>
        <taxon>Trichinellidae</taxon>
        <taxon>Trichinella</taxon>
    </lineage>
</organism>
<comment type="caution">
    <text evidence="2">The sequence shown here is derived from an EMBL/GenBank/DDBJ whole genome shotgun (WGS) entry which is preliminary data.</text>
</comment>
<evidence type="ECO:0000256" key="1">
    <source>
        <dbReference type="SAM" id="MobiDB-lite"/>
    </source>
</evidence>
<evidence type="ECO:0000313" key="3">
    <source>
        <dbReference type="Proteomes" id="UP000054815"/>
    </source>
</evidence>
<protein>
    <submittedName>
        <fullName evidence="2">Uncharacterized protein</fullName>
    </submittedName>
</protein>
<gene>
    <name evidence="2" type="ORF">T4E_7729</name>
</gene>
<name>A0A0V0YLL0_TRIPS</name>